<evidence type="ECO:0000313" key="1">
    <source>
        <dbReference type="EMBL" id="MDQ0318365.1"/>
    </source>
</evidence>
<keyword evidence="2" id="KW-1185">Reference proteome</keyword>
<keyword evidence="1" id="KW-0808">Transferase</keyword>
<dbReference type="InterPro" id="IPR011009">
    <property type="entry name" value="Kinase-like_dom_sf"/>
</dbReference>
<comment type="caution">
    <text evidence="1">The sequence shown here is derived from an EMBL/GenBank/DDBJ whole genome shotgun (WGS) entry which is preliminary data.</text>
</comment>
<accession>A0ABU0BLN5</accession>
<name>A0ABU0BLN5_9HYPH</name>
<proteinExistence type="predicted"/>
<dbReference type="GO" id="GO:0016740">
    <property type="term" value="F:transferase activity"/>
    <property type="evidence" value="ECO:0007669"/>
    <property type="project" value="UniProtKB-KW"/>
</dbReference>
<organism evidence="1 2">
    <name type="scientific">Pararhizobium capsulatum DSM 1112</name>
    <dbReference type="NCBI Taxonomy" id="1121113"/>
    <lineage>
        <taxon>Bacteria</taxon>
        <taxon>Pseudomonadati</taxon>
        <taxon>Pseudomonadota</taxon>
        <taxon>Alphaproteobacteria</taxon>
        <taxon>Hyphomicrobiales</taxon>
        <taxon>Rhizobiaceae</taxon>
        <taxon>Rhizobium/Agrobacterium group</taxon>
        <taxon>Pararhizobium</taxon>
    </lineage>
</organism>
<gene>
    <name evidence="1" type="ORF">QO002_000503</name>
</gene>
<dbReference type="Proteomes" id="UP001230207">
    <property type="component" value="Unassembled WGS sequence"/>
</dbReference>
<protein>
    <submittedName>
        <fullName evidence="1">tRNA A-37 threonylcarbamoyl transferase component Bud32</fullName>
    </submittedName>
</protein>
<reference evidence="1 2" key="1">
    <citation type="submission" date="2023-07" db="EMBL/GenBank/DDBJ databases">
        <title>Genomic Encyclopedia of Type Strains, Phase IV (KMG-IV): sequencing the most valuable type-strain genomes for metagenomic binning, comparative biology and taxonomic classification.</title>
        <authorList>
            <person name="Goeker M."/>
        </authorList>
    </citation>
    <scope>NUCLEOTIDE SEQUENCE [LARGE SCALE GENOMIC DNA]</scope>
    <source>
        <strain evidence="1 2">DSM 1112</strain>
    </source>
</reference>
<dbReference type="SUPFAM" id="SSF56112">
    <property type="entry name" value="Protein kinase-like (PK-like)"/>
    <property type="match status" value="1"/>
</dbReference>
<sequence length="278" mass="31340">MLPELKDDDIGLVLATLAGGTDRVQRVTLSDQTVWVKRYARLGPRFRKRILWLLARLLRQSVLRPAPLLNAQGMVEREIRRIENFTATGFLTPTVLYRNDTTLVLSHLGQNVLQQMNGLAKGDPVAHGALLVRCGLELGRLHAAGLCHGRPHPRDFVLDGDAFGFLDFEEEPDAVMRLATTQARDIWLLFLQVASRCLHPETPAAVLEAWRSHRPEHAEIALGQIVPFFSRLLPFARFAARLRAGKDIMRFISATDFLRSATMTTLAHYYSRTQGRTE</sequence>
<evidence type="ECO:0000313" key="2">
    <source>
        <dbReference type="Proteomes" id="UP001230207"/>
    </source>
</evidence>
<dbReference type="RefSeq" id="WP_307226363.1">
    <property type="nucleotide sequence ID" value="NZ_JAUSVF010000001.1"/>
</dbReference>
<dbReference type="EMBL" id="JAUSVF010000001">
    <property type="protein sequence ID" value="MDQ0318365.1"/>
    <property type="molecule type" value="Genomic_DNA"/>
</dbReference>